<dbReference type="EMBL" id="JAEUBG010001468">
    <property type="protein sequence ID" value="KAH3686283.1"/>
    <property type="molecule type" value="Genomic_DNA"/>
</dbReference>
<evidence type="ECO:0000313" key="2">
    <source>
        <dbReference type="Proteomes" id="UP000774326"/>
    </source>
</evidence>
<evidence type="ECO:0000313" key="1">
    <source>
        <dbReference type="EMBL" id="KAH3686283.1"/>
    </source>
</evidence>
<reference evidence="1" key="2">
    <citation type="submission" date="2021-01" db="EMBL/GenBank/DDBJ databases">
        <authorList>
            <person name="Schikora-Tamarit M.A."/>
        </authorList>
    </citation>
    <scope>NUCLEOTIDE SEQUENCE</scope>
    <source>
        <strain evidence="1">CBS2887</strain>
    </source>
</reference>
<proteinExistence type="predicted"/>
<comment type="caution">
    <text evidence="1">The sequence shown here is derived from an EMBL/GenBank/DDBJ whole genome shotgun (WGS) entry which is preliminary data.</text>
</comment>
<organism evidence="1 2">
    <name type="scientific">Wickerhamomyces pijperi</name>
    <name type="common">Yeast</name>
    <name type="synonym">Pichia pijperi</name>
    <dbReference type="NCBI Taxonomy" id="599730"/>
    <lineage>
        <taxon>Eukaryota</taxon>
        <taxon>Fungi</taxon>
        <taxon>Dikarya</taxon>
        <taxon>Ascomycota</taxon>
        <taxon>Saccharomycotina</taxon>
        <taxon>Saccharomycetes</taxon>
        <taxon>Phaffomycetales</taxon>
        <taxon>Wickerhamomycetaceae</taxon>
        <taxon>Wickerhamomyces</taxon>
    </lineage>
</organism>
<gene>
    <name evidence="1" type="ORF">WICPIJ_002732</name>
</gene>
<keyword evidence="2" id="KW-1185">Reference proteome</keyword>
<dbReference type="Proteomes" id="UP000774326">
    <property type="component" value="Unassembled WGS sequence"/>
</dbReference>
<protein>
    <submittedName>
        <fullName evidence="1">Uncharacterized protein</fullName>
    </submittedName>
</protein>
<sequence>MIGEKDADSCDTRCASTPWTPSSEVTLSDGMLGLLLTFESERTREKFVPTGEITSAGGCSCCCWSEGYSKSSNRNSPLPIVLMFVFLTGSKLIPLTFDFVAFESAVVIERWSKFSTSGSSLFGVEVSSWIGDSRYLSSSTGTDAGSIGENLSLALSFSAVTL</sequence>
<reference evidence="1" key="1">
    <citation type="journal article" date="2021" name="Open Biol.">
        <title>Shared evolutionary footprints suggest mitochondrial oxidative damage underlies multiple complex I losses in fungi.</title>
        <authorList>
            <person name="Schikora-Tamarit M.A."/>
            <person name="Marcet-Houben M."/>
            <person name="Nosek J."/>
            <person name="Gabaldon T."/>
        </authorList>
    </citation>
    <scope>NUCLEOTIDE SEQUENCE</scope>
    <source>
        <strain evidence="1">CBS2887</strain>
    </source>
</reference>
<accession>A0A9P8TNN2</accession>
<name>A0A9P8TNN2_WICPI</name>
<dbReference type="AlphaFoldDB" id="A0A9P8TNN2"/>